<organism evidence="1 2">
    <name type="scientific">Phaeosphaeria nodorum (strain SN15 / ATCC MYA-4574 / FGSC 10173)</name>
    <name type="common">Glume blotch fungus</name>
    <name type="synonym">Parastagonospora nodorum</name>
    <dbReference type="NCBI Taxonomy" id="321614"/>
    <lineage>
        <taxon>Eukaryota</taxon>
        <taxon>Fungi</taxon>
        <taxon>Dikarya</taxon>
        <taxon>Ascomycota</taxon>
        <taxon>Pezizomycotina</taxon>
        <taxon>Dothideomycetes</taxon>
        <taxon>Pleosporomycetidae</taxon>
        <taxon>Pleosporales</taxon>
        <taxon>Pleosporineae</taxon>
        <taxon>Phaeosphaeriaceae</taxon>
        <taxon>Parastagonospora</taxon>
    </lineage>
</organism>
<proteinExistence type="predicted"/>
<dbReference type="AlphaFoldDB" id="A0A7U2EUH7"/>
<reference evidence="2" key="1">
    <citation type="journal article" date="2021" name="BMC Genomics">
        <title>Chromosome-level genome assembly and manually-curated proteome of model necrotroph Parastagonospora nodorum Sn15 reveals a genome-wide trove of candidate effector homologs, and redundancy of virulence-related functions within an accessory chromosome.</title>
        <authorList>
            <person name="Bertazzoni S."/>
            <person name="Jones D.A.B."/>
            <person name="Phan H.T."/>
            <person name="Tan K.-C."/>
            <person name="Hane J.K."/>
        </authorList>
    </citation>
    <scope>NUCLEOTIDE SEQUENCE [LARGE SCALE GENOMIC DNA]</scope>
    <source>
        <strain evidence="2">SN15 / ATCC MYA-4574 / FGSC 10173)</strain>
    </source>
</reference>
<accession>A0A7U2EUH7</accession>
<keyword evidence="2" id="KW-1185">Reference proteome</keyword>
<dbReference type="Proteomes" id="UP000663193">
    <property type="component" value="Chromosome 1"/>
</dbReference>
<dbReference type="VEuPathDB" id="FungiDB:JI435_401260"/>
<gene>
    <name evidence="1" type="ORF">JI435_401260</name>
</gene>
<name>A0A7U2EUH7_PHANO</name>
<protein>
    <submittedName>
        <fullName evidence="1">Uncharacterized protein</fullName>
    </submittedName>
</protein>
<dbReference type="EMBL" id="CP069023">
    <property type="protein sequence ID" value="QRC91324.1"/>
    <property type="molecule type" value="Genomic_DNA"/>
</dbReference>
<evidence type="ECO:0000313" key="1">
    <source>
        <dbReference type="EMBL" id="QRC91324.1"/>
    </source>
</evidence>
<evidence type="ECO:0000313" key="2">
    <source>
        <dbReference type="Proteomes" id="UP000663193"/>
    </source>
</evidence>
<sequence>MPNCVRATHGVYLDPSNELKIGFFPHQYRSDSIQGIQTTCRHTDYSRRPSLQWIRRCWYAWVDERYLSPTTLEHARVS</sequence>